<dbReference type="Gene3D" id="1.10.10.10">
    <property type="entry name" value="Winged helix-like DNA-binding domain superfamily/Winged helix DNA-binding domain"/>
    <property type="match status" value="1"/>
</dbReference>
<dbReference type="PROSITE" id="PS51755">
    <property type="entry name" value="OMPR_PHOB"/>
    <property type="match status" value="1"/>
</dbReference>
<evidence type="ECO:0000256" key="10">
    <source>
        <dbReference type="ARBA" id="ARBA00037471"/>
    </source>
</evidence>
<sequence>MRIRVLVADDDPHIRALLRLILEREQYEVIEAADGLDASRRLEKETVHIAVVDVMMPGMDGWTLCADIRRHYDIPVILLTARGELEDKAAGYEAGTDDYLVKPFEPKELLFRMKALLRRYQLVSASTIRFHGTIIDRASYLVTTGGQEWTLPRKEFELLAQLAAHAGRLFTRDQLLDQIWGADFTGDSRTIDVHIKRLRERLHEATDDFRIVTIRGLGYKLEVRES</sequence>
<accession>A0A3A3GG87</accession>
<dbReference type="InterPro" id="IPR036388">
    <property type="entry name" value="WH-like_DNA-bd_sf"/>
</dbReference>
<evidence type="ECO:0000256" key="12">
    <source>
        <dbReference type="PROSITE-ProRule" id="PRU00169"/>
    </source>
</evidence>
<keyword evidence="8" id="KW-0010">Activator</keyword>
<dbReference type="InterPro" id="IPR001867">
    <property type="entry name" value="OmpR/PhoB-type_DNA-bd"/>
</dbReference>
<evidence type="ECO:0000256" key="2">
    <source>
        <dbReference type="ARBA" id="ARBA00022490"/>
    </source>
</evidence>
<dbReference type="OrthoDB" id="9790442at2"/>
<evidence type="ECO:0000256" key="1">
    <source>
        <dbReference type="ARBA" id="ARBA00004496"/>
    </source>
</evidence>
<feature type="domain" description="OmpR/PhoB-type" evidence="15">
    <location>
        <begin position="125"/>
        <end position="223"/>
    </location>
</feature>
<keyword evidence="9" id="KW-0804">Transcription</keyword>
<keyword evidence="5" id="KW-0805">Transcription regulation</keyword>
<feature type="DNA-binding region" description="OmpR/PhoB-type" evidence="13">
    <location>
        <begin position="125"/>
        <end position="223"/>
    </location>
</feature>
<keyword evidence="7 13" id="KW-0238">DNA-binding</keyword>
<evidence type="ECO:0000256" key="7">
    <source>
        <dbReference type="ARBA" id="ARBA00023125"/>
    </source>
</evidence>
<evidence type="ECO:0000256" key="4">
    <source>
        <dbReference type="ARBA" id="ARBA00023012"/>
    </source>
</evidence>
<dbReference type="PROSITE" id="PS50110">
    <property type="entry name" value="RESPONSE_REGULATORY"/>
    <property type="match status" value="1"/>
</dbReference>
<feature type="domain" description="Response regulatory" evidence="14">
    <location>
        <begin position="4"/>
        <end position="117"/>
    </location>
</feature>
<dbReference type="SUPFAM" id="SSF52172">
    <property type="entry name" value="CheY-like"/>
    <property type="match status" value="1"/>
</dbReference>
<proteinExistence type="predicted"/>
<comment type="caution">
    <text evidence="16">The sequence shown here is derived from an EMBL/GenBank/DDBJ whole genome shotgun (WGS) entry which is preliminary data.</text>
</comment>
<dbReference type="GO" id="GO:0000976">
    <property type="term" value="F:transcription cis-regulatory region binding"/>
    <property type="evidence" value="ECO:0007669"/>
    <property type="project" value="TreeGrafter"/>
</dbReference>
<evidence type="ECO:0000256" key="3">
    <source>
        <dbReference type="ARBA" id="ARBA00022553"/>
    </source>
</evidence>
<organism evidence="16 17">
    <name type="scientific">Paenibacillus thiaminolyticus</name>
    <name type="common">Bacillus thiaminolyticus</name>
    <dbReference type="NCBI Taxonomy" id="49283"/>
    <lineage>
        <taxon>Bacteria</taxon>
        <taxon>Bacillati</taxon>
        <taxon>Bacillota</taxon>
        <taxon>Bacilli</taxon>
        <taxon>Bacillales</taxon>
        <taxon>Paenibacillaceae</taxon>
        <taxon>Paenibacillus</taxon>
    </lineage>
</organism>
<dbReference type="Gene3D" id="6.10.250.690">
    <property type="match status" value="1"/>
</dbReference>
<dbReference type="InterPro" id="IPR039420">
    <property type="entry name" value="WalR-like"/>
</dbReference>
<keyword evidence="2" id="KW-0963">Cytoplasm</keyword>
<dbReference type="Proteomes" id="UP000266177">
    <property type="component" value="Unassembled WGS sequence"/>
</dbReference>
<dbReference type="RefSeq" id="WP_119795257.1">
    <property type="nucleotide sequence ID" value="NZ_QYZD01000020.1"/>
</dbReference>
<evidence type="ECO:0000259" key="14">
    <source>
        <dbReference type="PROSITE" id="PS50110"/>
    </source>
</evidence>
<name>A0A3A3GG87_PANTH</name>
<dbReference type="SMART" id="SM00448">
    <property type="entry name" value="REC"/>
    <property type="match status" value="1"/>
</dbReference>
<dbReference type="InterPro" id="IPR001789">
    <property type="entry name" value="Sig_transdc_resp-reg_receiver"/>
</dbReference>
<dbReference type="AlphaFoldDB" id="A0A3A3GG87"/>
<dbReference type="PANTHER" id="PTHR48111">
    <property type="entry name" value="REGULATOR OF RPOS"/>
    <property type="match status" value="1"/>
</dbReference>
<dbReference type="Gene3D" id="3.40.50.2300">
    <property type="match status" value="1"/>
</dbReference>
<evidence type="ECO:0000256" key="5">
    <source>
        <dbReference type="ARBA" id="ARBA00023015"/>
    </source>
</evidence>
<dbReference type="EMBL" id="QYZD01000020">
    <property type="protein sequence ID" value="RJG21891.1"/>
    <property type="molecule type" value="Genomic_DNA"/>
</dbReference>
<evidence type="ECO:0000313" key="17">
    <source>
        <dbReference type="Proteomes" id="UP000266177"/>
    </source>
</evidence>
<gene>
    <name evidence="16" type="ORF">DQX05_19955</name>
</gene>
<dbReference type="GO" id="GO:0006355">
    <property type="term" value="P:regulation of DNA-templated transcription"/>
    <property type="evidence" value="ECO:0007669"/>
    <property type="project" value="InterPro"/>
</dbReference>
<comment type="function">
    <text evidence="10">Member of the two-component regulatory system HssS/HssR involved in intracellular heme homeostasis and tempering of staphylococcal virulence. Phosphorylated HssR binds to a direct repeat sequence within hrtAB promoter and activates the expression of hrtAB, an efflux pump, in response to extracellular heme, hemin, hemoglobin or blood.</text>
</comment>
<dbReference type="GO" id="GO:0005829">
    <property type="term" value="C:cytosol"/>
    <property type="evidence" value="ECO:0007669"/>
    <property type="project" value="TreeGrafter"/>
</dbReference>
<keyword evidence="6" id="KW-0843">Virulence</keyword>
<dbReference type="CDD" id="cd00383">
    <property type="entry name" value="trans_reg_C"/>
    <property type="match status" value="1"/>
</dbReference>
<feature type="modified residue" description="4-aspartylphosphate" evidence="12">
    <location>
        <position position="53"/>
    </location>
</feature>
<evidence type="ECO:0000256" key="11">
    <source>
        <dbReference type="ARBA" id="ARBA00039976"/>
    </source>
</evidence>
<evidence type="ECO:0000259" key="15">
    <source>
        <dbReference type="PROSITE" id="PS51755"/>
    </source>
</evidence>
<dbReference type="SMART" id="SM00862">
    <property type="entry name" value="Trans_reg_C"/>
    <property type="match status" value="1"/>
</dbReference>
<dbReference type="Pfam" id="PF00486">
    <property type="entry name" value="Trans_reg_C"/>
    <property type="match status" value="1"/>
</dbReference>
<keyword evidence="3 12" id="KW-0597">Phosphoprotein</keyword>
<dbReference type="CDD" id="cd17574">
    <property type="entry name" value="REC_OmpR"/>
    <property type="match status" value="1"/>
</dbReference>
<evidence type="ECO:0000256" key="9">
    <source>
        <dbReference type="ARBA" id="ARBA00023163"/>
    </source>
</evidence>
<evidence type="ECO:0000256" key="8">
    <source>
        <dbReference type="ARBA" id="ARBA00023159"/>
    </source>
</evidence>
<dbReference type="InterPro" id="IPR011006">
    <property type="entry name" value="CheY-like_superfamily"/>
</dbReference>
<dbReference type="Pfam" id="PF00072">
    <property type="entry name" value="Response_reg"/>
    <property type="match status" value="1"/>
</dbReference>
<protein>
    <recommendedName>
        <fullName evidence="11">Heme response regulator HssR</fullName>
    </recommendedName>
</protein>
<comment type="subcellular location">
    <subcellularLocation>
        <location evidence="1">Cytoplasm</location>
    </subcellularLocation>
</comment>
<reference evidence="16 17" key="1">
    <citation type="submission" date="2018-09" db="EMBL/GenBank/DDBJ databases">
        <title>Paenibacillus SK2017-BO5.</title>
        <authorList>
            <person name="Piskunova J.V."/>
            <person name="Dubiley S.A."/>
            <person name="Severinov K.V."/>
        </authorList>
    </citation>
    <scope>NUCLEOTIDE SEQUENCE [LARGE SCALE GENOMIC DNA]</scope>
    <source>
        <strain evidence="16 17">BO5</strain>
    </source>
</reference>
<dbReference type="FunFam" id="3.40.50.2300:FF:000001">
    <property type="entry name" value="DNA-binding response regulator PhoB"/>
    <property type="match status" value="1"/>
</dbReference>
<dbReference type="GO" id="GO:0000156">
    <property type="term" value="F:phosphorelay response regulator activity"/>
    <property type="evidence" value="ECO:0007669"/>
    <property type="project" value="TreeGrafter"/>
</dbReference>
<dbReference type="PANTHER" id="PTHR48111:SF49">
    <property type="entry name" value="HEME RESPONSE REGULATOR HSSR"/>
    <property type="match status" value="1"/>
</dbReference>
<evidence type="ECO:0000256" key="13">
    <source>
        <dbReference type="PROSITE-ProRule" id="PRU01091"/>
    </source>
</evidence>
<dbReference type="GO" id="GO:0032993">
    <property type="term" value="C:protein-DNA complex"/>
    <property type="evidence" value="ECO:0007669"/>
    <property type="project" value="TreeGrafter"/>
</dbReference>
<dbReference type="FunFam" id="1.10.10.10:FF:000018">
    <property type="entry name" value="DNA-binding response regulator ResD"/>
    <property type="match status" value="1"/>
</dbReference>
<evidence type="ECO:0000313" key="16">
    <source>
        <dbReference type="EMBL" id="RJG21891.1"/>
    </source>
</evidence>
<evidence type="ECO:0000256" key="6">
    <source>
        <dbReference type="ARBA" id="ARBA00023026"/>
    </source>
</evidence>
<keyword evidence="4" id="KW-0902">Two-component regulatory system</keyword>